<feature type="transmembrane region" description="Helical" evidence="1">
    <location>
        <begin position="26"/>
        <end position="53"/>
    </location>
</feature>
<dbReference type="Proteomes" id="UP000245461">
    <property type="component" value="Unassembled WGS sequence"/>
</dbReference>
<feature type="domain" description="Putative Flp pilus-assembly TadG-like N-terminal" evidence="2">
    <location>
        <begin position="27"/>
        <end position="71"/>
    </location>
</feature>
<dbReference type="EMBL" id="QGLE01000005">
    <property type="protein sequence ID" value="PWR22795.1"/>
    <property type="molecule type" value="Genomic_DNA"/>
</dbReference>
<accession>A0A317EC81</accession>
<name>A0A317EC81_9PROT</name>
<protein>
    <recommendedName>
        <fullName evidence="2">Putative Flp pilus-assembly TadG-like N-terminal domain-containing protein</fullName>
    </recommendedName>
</protein>
<dbReference type="Pfam" id="PF13400">
    <property type="entry name" value="Tad"/>
    <property type="match status" value="1"/>
</dbReference>
<evidence type="ECO:0000313" key="4">
    <source>
        <dbReference type="Proteomes" id="UP000245461"/>
    </source>
</evidence>
<gene>
    <name evidence="3" type="ORF">DKG74_10200</name>
</gene>
<dbReference type="InterPro" id="IPR028087">
    <property type="entry name" value="Tad_N"/>
</dbReference>
<organism evidence="3 4">
    <name type="scientific">Zavarzinia aquatilis</name>
    <dbReference type="NCBI Taxonomy" id="2211142"/>
    <lineage>
        <taxon>Bacteria</taxon>
        <taxon>Pseudomonadati</taxon>
        <taxon>Pseudomonadota</taxon>
        <taxon>Alphaproteobacteria</taxon>
        <taxon>Rhodospirillales</taxon>
        <taxon>Zavarziniaceae</taxon>
        <taxon>Zavarzinia</taxon>
    </lineage>
</organism>
<keyword evidence="1" id="KW-0472">Membrane</keyword>
<keyword evidence="1" id="KW-0812">Transmembrane</keyword>
<reference evidence="3 4" key="1">
    <citation type="submission" date="2018-05" db="EMBL/GenBank/DDBJ databases">
        <title>Zavarzinia sp. HR-AS.</title>
        <authorList>
            <person name="Lee Y."/>
            <person name="Jeon C.O."/>
        </authorList>
    </citation>
    <scope>NUCLEOTIDE SEQUENCE [LARGE SCALE GENOMIC DNA]</scope>
    <source>
        <strain evidence="3 4">HR-AS</strain>
    </source>
</reference>
<dbReference type="OrthoDB" id="7630116at2"/>
<proteinExistence type="predicted"/>
<keyword evidence="1" id="KW-1133">Transmembrane helix</keyword>
<sequence length="733" mass="75206">MAAPAPERGCGMPMARNPRSPGERGLAALLLVASLIPIAGMIALIIDAGFAYYSKQRLQDTLDLAAIAAVAELKGDAGSEAAAIGAAQAVIDANYPDAREHLAVATGCGGGAVPGQVQLCLGTFAARDSKGVLKPLDQRFTANGANVNALRVEARSQSPGFFSRIFDIDSLDVAGRATAVKAGSPVAQLTISSTLLKTHKGLVNQVLGVLGGNASLNFLGANGIANANVNMLDFLDALALSVGVTAGDYDAVLDTPISVGEFLTVAATAVGANTTTGLELSGLNGGSGFSAFVKALQFRVSDLVSAQTGMNAVGLDFDMSLFELVYSSLLVAHSNHAASGAVEIDPATVSGFPFLNMGGANATISIRFAIVEPPQISAVGNPAVVETLSDADRKDISRGGIFVRTAQIRLYIRIDIPALATLSKLLTDMAAMASPLAPVLTSAVGLNFVGSVQALLNLLSNLLFIGTKTEQREVLDIQLLTRSAGDGRPPGLDIVVDVGGASAYVTSYSCPPADATKSLNVQISSQAASLRVGDIPDESAIFSSTAAPHVLPLSLIDFGSKLCTTTKTCLSALLCTQTYTCGDRVALKGGGLGLYLDTDILGTSYPADVFTDPPDVGSDTAGTCYKGNAPPPPYCEHPRKNEQDIIASVKSTLAGARFHSYKPDGHGSVLSVLISGADSIISTTVTNLQPILASVSGFMDPLVNHLLNALAIGVANVDVGARLTCTTGGRLVH</sequence>
<comment type="caution">
    <text evidence="3">The sequence shown here is derived from an EMBL/GenBank/DDBJ whole genome shotgun (WGS) entry which is preliminary data.</text>
</comment>
<evidence type="ECO:0000313" key="3">
    <source>
        <dbReference type="EMBL" id="PWR22795.1"/>
    </source>
</evidence>
<evidence type="ECO:0000256" key="1">
    <source>
        <dbReference type="SAM" id="Phobius"/>
    </source>
</evidence>
<dbReference type="AlphaFoldDB" id="A0A317EC81"/>
<evidence type="ECO:0000259" key="2">
    <source>
        <dbReference type="Pfam" id="PF13400"/>
    </source>
</evidence>
<keyword evidence="4" id="KW-1185">Reference proteome</keyword>